<keyword evidence="1" id="KW-0732">Signal</keyword>
<organism evidence="2 3">
    <name type="scientific">Altererythrobacter lutimaris</name>
    <dbReference type="NCBI Taxonomy" id="2743979"/>
    <lineage>
        <taxon>Bacteria</taxon>
        <taxon>Pseudomonadati</taxon>
        <taxon>Pseudomonadota</taxon>
        <taxon>Alphaproteobacteria</taxon>
        <taxon>Sphingomonadales</taxon>
        <taxon>Erythrobacteraceae</taxon>
        <taxon>Altererythrobacter</taxon>
    </lineage>
</organism>
<dbReference type="AlphaFoldDB" id="A0A850HE92"/>
<feature type="signal peptide" evidence="1">
    <location>
        <begin position="1"/>
        <end position="25"/>
    </location>
</feature>
<dbReference type="EMBL" id="JABWTA010000001">
    <property type="protein sequence ID" value="NVE95158.1"/>
    <property type="molecule type" value="Genomic_DNA"/>
</dbReference>
<accession>A0A850HE92</accession>
<evidence type="ECO:0000256" key="1">
    <source>
        <dbReference type="SAM" id="SignalP"/>
    </source>
</evidence>
<dbReference type="RefSeq" id="WP_176273349.1">
    <property type="nucleotide sequence ID" value="NZ_JABWTA010000001.1"/>
</dbReference>
<keyword evidence="3" id="KW-1185">Reference proteome</keyword>
<evidence type="ECO:0000313" key="3">
    <source>
        <dbReference type="Proteomes" id="UP000546031"/>
    </source>
</evidence>
<name>A0A850HE92_9SPHN</name>
<protein>
    <recommendedName>
        <fullName evidence="4">Secreted protein</fullName>
    </recommendedName>
</protein>
<gene>
    <name evidence="2" type="ORF">HUO12_09635</name>
</gene>
<dbReference type="PROSITE" id="PS51257">
    <property type="entry name" value="PROKAR_LIPOPROTEIN"/>
    <property type="match status" value="1"/>
</dbReference>
<reference evidence="2 3" key="1">
    <citation type="submission" date="2020-06" db="EMBL/GenBank/DDBJ databases">
        <title>Altererythrobacter lutimaris sp. nov., a marine bacterium isolated from a tidal flat.</title>
        <authorList>
            <person name="Kim D."/>
            <person name="Yoo Y."/>
            <person name="Kim J.-J."/>
        </authorList>
    </citation>
    <scope>NUCLEOTIDE SEQUENCE [LARGE SCALE GENOMIC DNA]</scope>
    <source>
        <strain evidence="2 3">JGD-16</strain>
    </source>
</reference>
<evidence type="ECO:0008006" key="4">
    <source>
        <dbReference type="Google" id="ProtNLM"/>
    </source>
</evidence>
<dbReference type="Proteomes" id="UP000546031">
    <property type="component" value="Unassembled WGS sequence"/>
</dbReference>
<evidence type="ECO:0000313" key="2">
    <source>
        <dbReference type="EMBL" id="NVE95158.1"/>
    </source>
</evidence>
<comment type="caution">
    <text evidence="2">The sequence shown here is derived from an EMBL/GenBank/DDBJ whole genome shotgun (WGS) entry which is preliminary data.</text>
</comment>
<proteinExistence type="predicted"/>
<sequence>MTQRFPVIAAAAFACAALSAPAAMAAEKQSGEDELAELLEGREAGEPTSCISDFRTGRNLRVIDGTALVYGRGKTIYVNRTRNPKRLDDDDVLVSRRYGSQICRQDIITRVDRGSGFYNGNVFLAEFVPYTRVDKEEEQAAES</sequence>
<feature type="chain" id="PRO_5032709211" description="Secreted protein" evidence="1">
    <location>
        <begin position="26"/>
        <end position="143"/>
    </location>
</feature>